<name>M2NIV3_9PSEU</name>
<reference evidence="2 3" key="1">
    <citation type="submission" date="2012-10" db="EMBL/GenBank/DDBJ databases">
        <title>Genome assembly of Amycolatopsis azurea DSM 43854.</title>
        <authorList>
            <person name="Khatri I."/>
            <person name="Kaur I."/>
            <person name="Subramanian S."/>
            <person name="Mayilraj S."/>
        </authorList>
    </citation>
    <scope>NUCLEOTIDE SEQUENCE [LARGE SCALE GENOMIC DNA]</scope>
    <source>
        <strain evidence="2 3">DSM 43854</strain>
    </source>
</reference>
<evidence type="ECO:0000313" key="2">
    <source>
        <dbReference type="EMBL" id="EMD22049.1"/>
    </source>
</evidence>
<accession>M2NIV3</accession>
<evidence type="ECO:0000256" key="1">
    <source>
        <dbReference type="SAM" id="MobiDB-lite"/>
    </source>
</evidence>
<evidence type="ECO:0000313" key="3">
    <source>
        <dbReference type="Proteomes" id="UP000014137"/>
    </source>
</evidence>
<proteinExistence type="predicted"/>
<organism evidence="2 3">
    <name type="scientific">Amycolatopsis azurea DSM 43854</name>
    <dbReference type="NCBI Taxonomy" id="1238180"/>
    <lineage>
        <taxon>Bacteria</taxon>
        <taxon>Bacillati</taxon>
        <taxon>Actinomycetota</taxon>
        <taxon>Actinomycetes</taxon>
        <taxon>Pseudonocardiales</taxon>
        <taxon>Pseudonocardiaceae</taxon>
        <taxon>Amycolatopsis</taxon>
    </lineage>
</organism>
<feature type="compositionally biased region" description="Basic and acidic residues" evidence="1">
    <location>
        <begin position="24"/>
        <end position="33"/>
    </location>
</feature>
<protein>
    <submittedName>
        <fullName evidence="2">Uncharacterized protein</fullName>
    </submittedName>
</protein>
<sequence>MQQQDRRPGAGDGHVGSDAVGGDPPERRDYGHDASKLVTIGYLETLGNFDRAAKTAPSPQVVSSR</sequence>
<dbReference type="Proteomes" id="UP000014137">
    <property type="component" value="Unassembled WGS sequence"/>
</dbReference>
<gene>
    <name evidence="2" type="ORF">C791_0536</name>
</gene>
<dbReference type="EMBL" id="ANMG01000107">
    <property type="protein sequence ID" value="EMD22049.1"/>
    <property type="molecule type" value="Genomic_DNA"/>
</dbReference>
<dbReference type="AlphaFoldDB" id="M2NIV3"/>
<feature type="region of interest" description="Disordered" evidence="1">
    <location>
        <begin position="1"/>
        <end position="33"/>
    </location>
</feature>
<comment type="caution">
    <text evidence="2">The sequence shown here is derived from an EMBL/GenBank/DDBJ whole genome shotgun (WGS) entry which is preliminary data.</text>
</comment>